<sequence length="237" mass="25428">MGATNPNAVSITSKESCDVTRPYSKPARSYHHGDLRAALLASARVLLEESGPASLSVREIARRVGVAAPSVYHHFANLDALTLALVEQGFTEFAHQLKEAPTNAKGRMRETGTAYIRFACTNPNLYRLMFGEGFRLASNASGPIRQLRQLTYDKLSAGLSLRLPPEKVPDAALYLWSITHGLAMLIIDGQLGAEANVEDRIQAVLGLAGAGLPTSATSDPPHSGVRAQLPPKNRCST</sequence>
<reference evidence="7" key="1">
    <citation type="submission" date="2021-02" db="EMBL/GenBank/DDBJ databases">
        <title>Thiocyanate and organic carbon inputs drive convergent selection for specific autotrophic Afipia and Thiobacillus strains within complex microbiomes.</title>
        <authorList>
            <person name="Huddy R.J."/>
            <person name="Sachdeva R."/>
            <person name="Kadzinga F."/>
            <person name="Kantor R.S."/>
            <person name="Harrison S.T.L."/>
            <person name="Banfield J.F."/>
        </authorList>
    </citation>
    <scope>NUCLEOTIDE SEQUENCE</scope>
    <source>
        <strain evidence="7">SCN18_13_7_16_R3_B_64_19</strain>
    </source>
</reference>
<dbReference type="PANTHER" id="PTHR30055">
    <property type="entry name" value="HTH-TYPE TRANSCRIPTIONAL REGULATOR RUTR"/>
    <property type="match status" value="1"/>
</dbReference>
<name>A0A8I1MW01_THIA3</name>
<evidence type="ECO:0000259" key="6">
    <source>
        <dbReference type="PROSITE" id="PS50977"/>
    </source>
</evidence>
<dbReference type="InterPro" id="IPR050109">
    <property type="entry name" value="HTH-type_TetR-like_transc_reg"/>
</dbReference>
<dbReference type="InterPro" id="IPR001647">
    <property type="entry name" value="HTH_TetR"/>
</dbReference>
<feature type="domain" description="HTH tetR-type" evidence="6">
    <location>
        <begin position="33"/>
        <end position="93"/>
    </location>
</feature>
<protein>
    <submittedName>
        <fullName evidence="7">TetR/AcrR family transcriptional regulator</fullName>
    </submittedName>
</protein>
<evidence type="ECO:0000256" key="2">
    <source>
        <dbReference type="ARBA" id="ARBA00023125"/>
    </source>
</evidence>
<evidence type="ECO:0000256" key="5">
    <source>
        <dbReference type="SAM" id="MobiDB-lite"/>
    </source>
</evidence>
<evidence type="ECO:0000256" key="1">
    <source>
        <dbReference type="ARBA" id="ARBA00023015"/>
    </source>
</evidence>
<dbReference type="InterPro" id="IPR009057">
    <property type="entry name" value="Homeodomain-like_sf"/>
</dbReference>
<dbReference type="GO" id="GO:0003700">
    <property type="term" value="F:DNA-binding transcription factor activity"/>
    <property type="evidence" value="ECO:0007669"/>
    <property type="project" value="TreeGrafter"/>
</dbReference>
<dbReference type="InterPro" id="IPR025996">
    <property type="entry name" value="MT1864/Rv1816-like_C"/>
</dbReference>
<accession>A0A8I1MW01</accession>
<evidence type="ECO:0000313" key="7">
    <source>
        <dbReference type="EMBL" id="MBN8743057.1"/>
    </source>
</evidence>
<dbReference type="SUPFAM" id="SSF48498">
    <property type="entry name" value="Tetracyclin repressor-like, C-terminal domain"/>
    <property type="match status" value="1"/>
</dbReference>
<dbReference type="EMBL" id="JAFKMR010000010">
    <property type="protein sequence ID" value="MBN8743057.1"/>
    <property type="molecule type" value="Genomic_DNA"/>
</dbReference>
<dbReference type="Pfam" id="PF13305">
    <property type="entry name" value="TetR_C_33"/>
    <property type="match status" value="1"/>
</dbReference>
<proteinExistence type="predicted"/>
<dbReference type="PROSITE" id="PS50977">
    <property type="entry name" value="HTH_TETR_2"/>
    <property type="match status" value="1"/>
</dbReference>
<dbReference type="SUPFAM" id="SSF46689">
    <property type="entry name" value="Homeodomain-like"/>
    <property type="match status" value="1"/>
</dbReference>
<evidence type="ECO:0000256" key="3">
    <source>
        <dbReference type="ARBA" id="ARBA00023163"/>
    </source>
</evidence>
<keyword evidence="1" id="KW-0805">Transcription regulation</keyword>
<dbReference type="GO" id="GO:0000976">
    <property type="term" value="F:transcription cis-regulatory region binding"/>
    <property type="evidence" value="ECO:0007669"/>
    <property type="project" value="TreeGrafter"/>
</dbReference>
<dbReference type="AlphaFoldDB" id="A0A8I1MW01"/>
<feature type="DNA-binding region" description="H-T-H motif" evidence="4">
    <location>
        <begin position="56"/>
        <end position="75"/>
    </location>
</feature>
<keyword evidence="2 4" id="KW-0238">DNA-binding</keyword>
<gene>
    <name evidence="7" type="ORF">J0I24_01995</name>
</gene>
<organism evidence="7 8">
    <name type="scientific">Thiomonas arsenitoxydans (strain DSM 22701 / CIP 110005 / 3As)</name>
    <dbReference type="NCBI Taxonomy" id="426114"/>
    <lineage>
        <taxon>Bacteria</taxon>
        <taxon>Pseudomonadati</taxon>
        <taxon>Pseudomonadota</taxon>
        <taxon>Betaproteobacteria</taxon>
        <taxon>Burkholderiales</taxon>
        <taxon>Thiomonas</taxon>
    </lineage>
</organism>
<feature type="region of interest" description="Disordered" evidence="5">
    <location>
        <begin position="213"/>
        <end position="237"/>
    </location>
</feature>
<dbReference type="Pfam" id="PF00440">
    <property type="entry name" value="TetR_N"/>
    <property type="match status" value="1"/>
</dbReference>
<evidence type="ECO:0000256" key="4">
    <source>
        <dbReference type="PROSITE-ProRule" id="PRU00335"/>
    </source>
</evidence>
<dbReference type="RefSeq" id="WP_276727302.1">
    <property type="nucleotide sequence ID" value="NZ_JAFKMR010000010.1"/>
</dbReference>
<dbReference type="PRINTS" id="PR00455">
    <property type="entry name" value="HTHTETR"/>
</dbReference>
<dbReference type="PANTHER" id="PTHR30055:SF220">
    <property type="entry name" value="TETR-FAMILY REGULATORY PROTEIN"/>
    <property type="match status" value="1"/>
</dbReference>
<dbReference type="Proteomes" id="UP000664800">
    <property type="component" value="Unassembled WGS sequence"/>
</dbReference>
<dbReference type="Gene3D" id="1.10.357.10">
    <property type="entry name" value="Tetracycline Repressor, domain 2"/>
    <property type="match status" value="1"/>
</dbReference>
<keyword evidence="3" id="KW-0804">Transcription</keyword>
<evidence type="ECO:0000313" key="8">
    <source>
        <dbReference type="Proteomes" id="UP000664800"/>
    </source>
</evidence>
<comment type="caution">
    <text evidence="7">The sequence shown here is derived from an EMBL/GenBank/DDBJ whole genome shotgun (WGS) entry which is preliminary data.</text>
</comment>
<dbReference type="InterPro" id="IPR036271">
    <property type="entry name" value="Tet_transcr_reg_TetR-rel_C_sf"/>
</dbReference>